<protein>
    <recommendedName>
        <fullName evidence="4">DUF2946 domain-containing protein</fullName>
    </recommendedName>
</protein>
<feature type="chain" id="PRO_5015307614" description="DUF2946 domain-containing protein" evidence="1">
    <location>
        <begin position="24"/>
        <end position="135"/>
    </location>
</feature>
<dbReference type="RefSeq" id="WP_059597346.1">
    <property type="nucleotide sequence ID" value="NZ_CP013387.1"/>
</dbReference>
<evidence type="ECO:0000313" key="3">
    <source>
        <dbReference type="Proteomes" id="UP000062519"/>
    </source>
</evidence>
<sequence>MSYWRKLFVIVLLALSLPVQSLAAVSMNCEVAHVDDVAPARHPLQAGTESGHGVLDMTVTAADHRHPGQGDAHHAHPCATCVSCVSCCVGAGLPAGSVSAAFFDAVRITPPFPQDAGTVSFLTDGIERPPRTALV</sequence>
<keyword evidence="1" id="KW-0732">Signal</keyword>
<organism evidence="2 3">
    <name type="scientific">Burkholderia mayonis</name>
    <dbReference type="NCBI Taxonomy" id="1385591"/>
    <lineage>
        <taxon>Bacteria</taxon>
        <taxon>Pseudomonadati</taxon>
        <taxon>Pseudomonadota</taxon>
        <taxon>Betaproteobacteria</taxon>
        <taxon>Burkholderiales</taxon>
        <taxon>Burkholderiaceae</taxon>
        <taxon>Burkholderia</taxon>
        <taxon>pseudomallei group</taxon>
    </lineage>
</organism>
<dbReference type="EMBL" id="CP013387">
    <property type="protein sequence ID" value="AOJ04101.1"/>
    <property type="molecule type" value="Genomic_DNA"/>
</dbReference>
<keyword evidence="3" id="KW-1185">Reference proteome</keyword>
<evidence type="ECO:0000313" key="2">
    <source>
        <dbReference type="EMBL" id="AOJ04101.1"/>
    </source>
</evidence>
<dbReference type="Proteomes" id="UP000062519">
    <property type="component" value="Chromosome 2"/>
</dbReference>
<dbReference type="AlphaFoldDB" id="A0A1B4FKA2"/>
<reference evidence="2 3" key="1">
    <citation type="submission" date="2015-12" db="EMBL/GenBank/DDBJ databases">
        <title>Diversity of Burkholderia near neighbor genomes.</title>
        <authorList>
            <person name="Sahl J."/>
            <person name="Wagner D."/>
            <person name="Keim P."/>
        </authorList>
    </citation>
    <scope>NUCLEOTIDE SEQUENCE [LARGE SCALE GENOMIC DNA]</scope>
    <source>
        <strain evidence="2 3">BDU6</strain>
    </source>
</reference>
<name>A0A1B4FKA2_9BURK</name>
<proteinExistence type="predicted"/>
<evidence type="ECO:0000256" key="1">
    <source>
        <dbReference type="SAM" id="SignalP"/>
    </source>
</evidence>
<gene>
    <name evidence="2" type="ORF">WS70_19665</name>
</gene>
<dbReference type="KEGG" id="buu:WS70_19665"/>
<feature type="signal peptide" evidence="1">
    <location>
        <begin position="1"/>
        <end position="23"/>
    </location>
</feature>
<evidence type="ECO:0008006" key="4">
    <source>
        <dbReference type="Google" id="ProtNLM"/>
    </source>
</evidence>
<accession>A0A1B4FKA2</accession>